<dbReference type="SMART" id="SM01119">
    <property type="entry name" value="D-ser_dehydrat"/>
    <property type="match status" value="1"/>
</dbReference>
<gene>
    <name evidence="4" type="ORF">CK503_09305</name>
</gene>
<evidence type="ECO:0000256" key="2">
    <source>
        <dbReference type="ARBA" id="ARBA00023239"/>
    </source>
</evidence>
<dbReference type="Proteomes" id="UP000218831">
    <property type="component" value="Unassembled WGS sequence"/>
</dbReference>
<evidence type="ECO:0000256" key="1">
    <source>
        <dbReference type="ARBA" id="ARBA00005323"/>
    </source>
</evidence>
<dbReference type="InterPro" id="IPR029066">
    <property type="entry name" value="PLP-binding_barrel"/>
</dbReference>
<evidence type="ECO:0000313" key="5">
    <source>
        <dbReference type="Proteomes" id="UP000218831"/>
    </source>
</evidence>
<feature type="domain" description="D-serine dehydratase-like" evidence="3">
    <location>
        <begin position="249"/>
        <end position="355"/>
    </location>
</feature>
<dbReference type="InterPro" id="IPR051466">
    <property type="entry name" value="D-amino_acid_metab_enzyme"/>
</dbReference>
<dbReference type="Pfam" id="PF14031">
    <property type="entry name" value="D-ser_dehydrat"/>
    <property type="match status" value="1"/>
</dbReference>
<dbReference type="PANTHER" id="PTHR28004">
    <property type="entry name" value="ZGC:162816-RELATED"/>
    <property type="match status" value="1"/>
</dbReference>
<proteinExistence type="inferred from homology"/>
<dbReference type="OrthoDB" id="9788869at2"/>
<reference evidence="4 5" key="1">
    <citation type="submission" date="2017-08" db="EMBL/GenBank/DDBJ databases">
        <title>Aliifodinibius alkalisoli sp. nov., isolated from saline alkaline soil.</title>
        <authorList>
            <person name="Liu D."/>
            <person name="Zhang G."/>
        </authorList>
    </citation>
    <scope>NUCLEOTIDE SEQUENCE [LARGE SCALE GENOMIC DNA]</scope>
    <source>
        <strain evidence="4 5">WN023</strain>
    </source>
</reference>
<dbReference type="InterPro" id="IPR001608">
    <property type="entry name" value="Ala_racemase_N"/>
</dbReference>
<dbReference type="EMBL" id="NSKE01000006">
    <property type="protein sequence ID" value="PAU93859.1"/>
    <property type="molecule type" value="Genomic_DNA"/>
</dbReference>
<dbReference type="InterPro" id="IPR042208">
    <property type="entry name" value="D-ser_dehydrat-like_sf"/>
</dbReference>
<dbReference type="GO" id="GO:0008721">
    <property type="term" value="F:D-serine ammonia-lyase activity"/>
    <property type="evidence" value="ECO:0007669"/>
    <property type="project" value="TreeGrafter"/>
</dbReference>
<evidence type="ECO:0000313" key="4">
    <source>
        <dbReference type="EMBL" id="PAU93859.1"/>
    </source>
</evidence>
<comment type="caution">
    <text evidence="4">The sequence shown here is derived from an EMBL/GenBank/DDBJ whole genome shotgun (WGS) entry which is preliminary data.</text>
</comment>
<dbReference type="SUPFAM" id="SSF51419">
    <property type="entry name" value="PLP-binding barrel"/>
    <property type="match status" value="1"/>
</dbReference>
<keyword evidence="2" id="KW-0456">Lyase</keyword>
<evidence type="ECO:0000259" key="3">
    <source>
        <dbReference type="SMART" id="SM01119"/>
    </source>
</evidence>
<dbReference type="AlphaFoldDB" id="A0A2A2GAI2"/>
<keyword evidence="5" id="KW-1185">Reference proteome</keyword>
<accession>A0A2A2GAI2</accession>
<dbReference type="PANTHER" id="PTHR28004:SF2">
    <property type="entry name" value="D-SERINE DEHYDRATASE"/>
    <property type="match status" value="1"/>
</dbReference>
<protein>
    <submittedName>
        <fullName evidence="4">Alanine racemase</fullName>
    </submittedName>
</protein>
<comment type="similarity">
    <text evidence="1">Belongs to the DSD1 family.</text>
</comment>
<name>A0A2A2GAI2_9BACT</name>
<dbReference type="InterPro" id="IPR026956">
    <property type="entry name" value="D-ser_dehydrat-like_dom"/>
</dbReference>
<dbReference type="Gene3D" id="3.20.20.10">
    <property type="entry name" value="Alanine racemase"/>
    <property type="match status" value="1"/>
</dbReference>
<dbReference type="RefSeq" id="WP_095606535.1">
    <property type="nucleotide sequence ID" value="NZ_NSKE01000006.1"/>
</dbReference>
<dbReference type="GO" id="GO:0036088">
    <property type="term" value="P:D-serine catabolic process"/>
    <property type="evidence" value="ECO:0007669"/>
    <property type="project" value="TreeGrafter"/>
</dbReference>
<organism evidence="4 5">
    <name type="scientific">Fodinibius salipaludis</name>
    <dbReference type="NCBI Taxonomy" id="2032627"/>
    <lineage>
        <taxon>Bacteria</taxon>
        <taxon>Pseudomonadati</taxon>
        <taxon>Balneolota</taxon>
        <taxon>Balneolia</taxon>
        <taxon>Balneolales</taxon>
        <taxon>Balneolaceae</taxon>
        <taxon>Fodinibius</taxon>
    </lineage>
</organism>
<dbReference type="Pfam" id="PF01168">
    <property type="entry name" value="Ala_racemase_N"/>
    <property type="match status" value="1"/>
</dbReference>
<sequence>MQKITTPTLLLDEGICKANIRRMAEKAQHHNLRFKPHMKTHQSAQVGEWIKDAGVTAITVSSIDMAHYFAQNGWKDITIAFPCNVGRTQELNKLAQNITLTLLINKPETAHQLETHLTSTLNTYIEIDTGSARSGLASDDIRAIKELITVIQKTKFINWVGFYSHAGHSYSCRSEQEISEVQHSIVKQFNNLKKCINPDFGTFEICSGDTPCCSVANNFGPIDAISPGNFVFYDLMQTQIGSCTPTDIAVAMVCPVVDKYPKRNELIIHGGAVHFSKESMTKNGLTHYGAVAQKIDNHWKPLDTASHLVKLSQEHGVICCSDVIFKSYDIGDAITILPIHSCLTANLMSQYQLTDKNGTQVNMM</sequence>
<dbReference type="Gene3D" id="2.40.37.20">
    <property type="entry name" value="D-serine dehydratase-like domain"/>
    <property type="match status" value="1"/>
</dbReference>